<dbReference type="EC" id="4.2.2.29" evidence="7"/>
<reference evidence="8 9" key="1">
    <citation type="journal article" date="2007" name="Appl. Environ. Microbiol.">
        <title>Genome sequence of the cellulolytic gliding bacterium Cytophaga hutchinsonii.</title>
        <authorList>
            <person name="Xie G."/>
            <person name="Bruce D.C."/>
            <person name="Challacombe J.F."/>
            <person name="Chertkov O."/>
            <person name="Detter J.C."/>
            <person name="Gilna P."/>
            <person name="Han C.S."/>
            <person name="Lucas S."/>
            <person name="Misra M."/>
            <person name="Myers G.L."/>
            <person name="Richardson P."/>
            <person name="Tapia R."/>
            <person name="Thayer N."/>
            <person name="Thompson L.S."/>
            <person name="Brettin T.S."/>
            <person name="Henrissat B."/>
            <person name="Wilson D.B."/>
            <person name="McBride M.J."/>
        </authorList>
    </citation>
    <scope>NUCLEOTIDE SEQUENCE [LARGE SCALE GENOMIC DNA]</scope>
    <source>
        <strain evidence="9">ATCC 33406 / DSM 1761 / CIP 103989 / NBRC 15051 / NCIMB 9469 / D465</strain>
    </source>
</reference>
<dbReference type="GO" id="GO:0009252">
    <property type="term" value="P:peptidoglycan biosynthetic process"/>
    <property type="evidence" value="ECO:0007669"/>
    <property type="project" value="UniProtKB-UniRule"/>
</dbReference>
<dbReference type="GO" id="GO:0071555">
    <property type="term" value="P:cell wall organization"/>
    <property type="evidence" value="ECO:0007669"/>
    <property type="project" value="UniProtKB-KW"/>
</dbReference>
<keyword evidence="5 7" id="KW-0456">Lyase</keyword>
<keyword evidence="3 7" id="KW-1133">Transmembrane helix</keyword>
<keyword evidence="7" id="KW-0997">Cell inner membrane</keyword>
<keyword evidence="6 7" id="KW-0961">Cell wall biogenesis/degradation</keyword>
<evidence type="ECO:0000256" key="1">
    <source>
        <dbReference type="ARBA" id="ARBA00022475"/>
    </source>
</evidence>
<dbReference type="NCBIfam" id="TIGR00247">
    <property type="entry name" value="endolytic transglycosylase MltG"/>
    <property type="match status" value="1"/>
</dbReference>
<evidence type="ECO:0000313" key="8">
    <source>
        <dbReference type="EMBL" id="ABG58349.1"/>
    </source>
</evidence>
<evidence type="ECO:0000313" key="9">
    <source>
        <dbReference type="Proteomes" id="UP000001822"/>
    </source>
</evidence>
<gene>
    <name evidence="7" type="primary">mltG</name>
    <name evidence="8" type="ordered locus">CHU_1072</name>
</gene>
<comment type="function">
    <text evidence="7">Functions as a peptidoglycan terminase that cleaves nascent peptidoglycan strands endolytically to terminate their elongation.</text>
</comment>
<dbReference type="AlphaFoldDB" id="A0A6N4SPZ0"/>
<dbReference type="KEGG" id="chu:CHU_1072"/>
<dbReference type="GO" id="GO:0008932">
    <property type="term" value="F:lytic endotransglycosylase activity"/>
    <property type="evidence" value="ECO:0007669"/>
    <property type="project" value="UniProtKB-UniRule"/>
</dbReference>
<dbReference type="GO" id="GO:0005886">
    <property type="term" value="C:plasma membrane"/>
    <property type="evidence" value="ECO:0007669"/>
    <property type="project" value="UniProtKB-UniRule"/>
</dbReference>
<evidence type="ECO:0000256" key="2">
    <source>
        <dbReference type="ARBA" id="ARBA00022692"/>
    </source>
</evidence>
<comment type="similarity">
    <text evidence="7">Belongs to the transglycosylase MltG family.</text>
</comment>
<keyword evidence="2 7" id="KW-0812">Transmembrane</keyword>
<dbReference type="Pfam" id="PF02618">
    <property type="entry name" value="YceG"/>
    <property type="match status" value="1"/>
</dbReference>
<comment type="catalytic activity">
    <reaction evidence="7">
        <text>a peptidoglycan chain = a peptidoglycan chain with N-acetyl-1,6-anhydromuramyl-[peptide] at the reducing end + a peptidoglycan chain with N-acetylglucosamine at the non-reducing end.</text>
        <dbReference type="EC" id="4.2.2.29"/>
    </reaction>
</comment>
<dbReference type="EMBL" id="CP000383">
    <property type="protein sequence ID" value="ABG58349.1"/>
    <property type="molecule type" value="Genomic_DNA"/>
</dbReference>
<evidence type="ECO:0000256" key="4">
    <source>
        <dbReference type="ARBA" id="ARBA00023136"/>
    </source>
</evidence>
<keyword evidence="4 7" id="KW-0472">Membrane</keyword>
<dbReference type="PANTHER" id="PTHR30518">
    <property type="entry name" value="ENDOLYTIC MUREIN TRANSGLYCOSYLASE"/>
    <property type="match status" value="1"/>
</dbReference>
<dbReference type="PANTHER" id="PTHR30518:SF2">
    <property type="entry name" value="ENDOLYTIC MUREIN TRANSGLYCOSYLASE"/>
    <property type="match status" value="1"/>
</dbReference>
<evidence type="ECO:0000256" key="5">
    <source>
        <dbReference type="ARBA" id="ARBA00023239"/>
    </source>
</evidence>
<feature type="site" description="Important for catalytic activity" evidence="7">
    <location>
        <position position="211"/>
    </location>
</feature>
<dbReference type="Proteomes" id="UP000001822">
    <property type="component" value="Chromosome"/>
</dbReference>
<organism evidence="8 9">
    <name type="scientific">Cytophaga hutchinsonii (strain ATCC 33406 / DSM 1761 / CIP 103989 / NBRC 15051 / NCIMB 9469 / D465)</name>
    <dbReference type="NCBI Taxonomy" id="269798"/>
    <lineage>
        <taxon>Bacteria</taxon>
        <taxon>Pseudomonadati</taxon>
        <taxon>Bacteroidota</taxon>
        <taxon>Cytophagia</taxon>
        <taxon>Cytophagales</taxon>
        <taxon>Cytophagaceae</taxon>
        <taxon>Cytophaga</taxon>
    </lineage>
</organism>
<evidence type="ECO:0000256" key="7">
    <source>
        <dbReference type="HAMAP-Rule" id="MF_02065"/>
    </source>
</evidence>
<keyword evidence="1 7" id="KW-1003">Cell membrane</keyword>
<name>A0A6N4SPZ0_CYTH3</name>
<dbReference type="Gene3D" id="3.30.160.60">
    <property type="entry name" value="Classic Zinc Finger"/>
    <property type="match status" value="1"/>
</dbReference>
<evidence type="ECO:0000256" key="6">
    <source>
        <dbReference type="ARBA" id="ARBA00023316"/>
    </source>
</evidence>
<dbReference type="InterPro" id="IPR003770">
    <property type="entry name" value="MLTG-like"/>
</dbReference>
<dbReference type="HAMAP" id="MF_02065">
    <property type="entry name" value="MltG"/>
    <property type="match status" value="1"/>
</dbReference>
<dbReference type="Gene3D" id="3.30.1490.480">
    <property type="entry name" value="Endolytic murein transglycosylase"/>
    <property type="match status" value="1"/>
</dbReference>
<proteinExistence type="inferred from homology"/>
<accession>A0A6N4SPZ0</accession>
<keyword evidence="9" id="KW-1185">Reference proteome</keyword>
<evidence type="ECO:0000256" key="3">
    <source>
        <dbReference type="ARBA" id="ARBA00022989"/>
    </source>
</evidence>
<dbReference type="CDD" id="cd08010">
    <property type="entry name" value="MltG_like"/>
    <property type="match status" value="1"/>
</dbReference>
<sequence length="337" mass="38425">MVCTGIAFVMLSYYVYQIFFTPNFGNNNDAKDFVLYVRKGATFQDVLDTLDKHNVYEDKTSFAFIAKMLGYQDQVKAGRYVLPVKTTNLQVVRKLRSGAQDPIKVTFNSIRLKSEFAERIGSKFSFGSDTLRKLLADEAVCKKYGFDTSTILAMFIPNTYEFYWTLSAETFMNRMQNEYTQFWTVKRKEQAQAAGLTPIQVSILASIVEAETNMNTEKPTVAGVYINRLNINMPLQADPTVKFALGDFSIKRINHDLIDAAGNSPYNTYRVTGLPPGPINMPSITTIDKVLNYESHNYLFFVADPKKPGYHIFNADYRSHVNKANQYRKSLNTRNIH</sequence>
<protein>
    <recommendedName>
        <fullName evidence="7">Endolytic murein transglycosylase</fullName>
        <ecNumber evidence="7">4.2.2.29</ecNumber>
    </recommendedName>
    <alternativeName>
        <fullName evidence="7">Peptidoglycan lytic transglycosylase</fullName>
    </alternativeName>
    <alternativeName>
        <fullName evidence="7">Peptidoglycan polymerization terminase</fullName>
    </alternativeName>
</protein>